<evidence type="ECO:0000256" key="3">
    <source>
        <dbReference type="ARBA" id="ARBA00022490"/>
    </source>
</evidence>
<gene>
    <name evidence="7" type="primary">pcm</name>
    <name evidence="8" type="ORF">GCM10023151_20540</name>
</gene>
<proteinExistence type="inferred from homology"/>
<protein>
    <recommendedName>
        <fullName evidence="7">Protein-L-isoaspartate O-methyltransferase</fullName>
        <ecNumber evidence="7">2.1.1.77</ecNumber>
    </recommendedName>
    <alternativeName>
        <fullName evidence="7">L-isoaspartyl protein carboxyl methyltransferase</fullName>
    </alternativeName>
    <alternativeName>
        <fullName evidence="7">Protein L-isoaspartyl methyltransferase</fullName>
    </alternativeName>
    <alternativeName>
        <fullName evidence="7">Protein-beta-aspartate methyltransferase</fullName>
        <shortName evidence="7">PIMT</shortName>
    </alternativeName>
</protein>
<comment type="catalytic activity">
    <reaction evidence="7">
        <text>[protein]-L-isoaspartate + S-adenosyl-L-methionine = [protein]-L-isoaspartate alpha-methyl ester + S-adenosyl-L-homocysteine</text>
        <dbReference type="Rhea" id="RHEA:12705"/>
        <dbReference type="Rhea" id="RHEA-COMP:12143"/>
        <dbReference type="Rhea" id="RHEA-COMP:12144"/>
        <dbReference type="ChEBI" id="CHEBI:57856"/>
        <dbReference type="ChEBI" id="CHEBI:59789"/>
        <dbReference type="ChEBI" id="CHEBI:90596"/>
        <dbReference type="ChEBI" id="CHEBI:90598"/>
        <dbReference type="EC" id="2.1.1.77"/>
    </reaction>
</comment>
<keyword evidence="6 7" id="KW-0949">S-adenosyl-L-methionine</keyword>
<dbReference type="NCBIfam" id="TIGR00080">
    <property type="entry name" value="pimt"/>
    <property type="match status" value="1"/>
</dbReference>
<dbReference type="InterPro" id="IPR000682">
    <property type="entry name" value="PCMT"/>
</dbReference>
<keyword evidence="5 7" id="KW-0808">Transferase</keyword>
<organism evidence="8 9">
    <name type="scientific">Kangiella marina</name>
    <dbReference type="NCBI Taxonomy" id="1079178"/>
    <lineage>
        <taxon>Bacteria</taxon>
        <taxon>Pseudomonadati</taxon>
        <taxon>Pseudomonadota</taxon>
        <taxon>Gammaproteobacteria</taxon>
        <taxon>Kangiellales</taxon>
        <taxon>Kangiellaceae</taxon>
        <taxon>Kangiella</taxon>
    </lineage>
</organism>
<dbReference type="HAMAP" id="MF_00090">
    <property type="entry name" value="PIMT"/>
    <property type="match status" value="1"/>
</dbReference>
<evidence type="ECO:0000256" key="6">
    <source>
        <dbReference type="ARBA" id="ARBA00022691"/>
    </source>
</evidence>
<dbReference type="EMBL" id="BAABFV010000002">
    <property type="protein sequence ID" value="GAA4364377.1"/>
    <property type="molecule type" value="Genomic_DNA"/>
</dbReference>
<comment type="caution">
    <text evidence="8">The sequence shown here is derived from an EMBL/GenBank/DDBJ whole genome shotgun (WGS) entry which is preliminary data.</text>
</comment>
<dbReference type="Proteomes" id="UP001501011">
    <property type="component" value="Unassembled WGS sequence"/>
</dbReference>
<comment type="subcellular location">
    <subcellularLocation>
        <location evidence="1 7">Cytoplasm</location>
    </subcellularLocation>
</comment>
<comment type="function">
    <text evidence="7">Catalyzes the methyl esterification of L-isoaspartyl residues in peptides and proteins that result from spontaneous decomposition of normal L-aspartyl and L-asparaginyl residues. It plays a role in the repair and/or degradation of damaged proteins.</text>
</comment>
<reference evidence="9" key="1">
    <citation type="journal article" date="2019" name="Int. J. Syst. Evol. Microbiol.">
        <title>The Global Catalogue of Microorganisms (GCM) 10K type strain sequencing project: providing services to taxonomists for standard genome sequencing and annotation.</title>
        <authorList>
            <consortium name="The Broad Institute Genomics Platform"/>
            <consortium name="The Broad Institute Genome Sequencing Center for Infectious Disease"/>
            <person name="Wu L."/>
            <person name="Ma J."/>
        </authorList>
    </citation>
    <scope>NUCLEOTIDE SEQUENCE [LARGE SCALE GENOMIC DNA]</scope>
    <source>
        <strain evidence="9">JCM 17728</strain>
    </source>
</reference>
<evidence type="ECO:0000313" key="9">
    <source>
        <dbReference type="Proteomes" id="UP001501011"/>
    </source>
</evidence>
<dbReference type="Gene3D" id="3.40.50.150">
    <property type="entry name" value="Vaccinia Virus protein VP39"/>
    <property type="match status" value="1"/>
</dbReference>
<feature type="active site" evidence="7">
    <location>
        <position position="70"/>
    </location>
</feature>
<evidence type="ECO:0000256" key="1">
    <source>
        <dbReference type="ARBA" id="ARBA00004496"/>
    </source>
</evidence>
<evidence type="ECO:0000256" key="7">
    <source>
        <dbReference type="HAMAP-Rule" id="MF_00090"/>
    </source>
</evidence>
<sequence>MNATHISGIGMTSARTRTRLVERLRAEGIKNEELLKIIALTPRHLFIDEGLSHRAYEDTALPIGMGQTISQPYIVARMTEMLMETGSMNKVLEIGTGCGYQTSILAKVAKTVFTVERIRALHMQARKTLTGIGQHNIQYLFADGFNGWHQYAPFDGIIVTAAPPSIPEKLVSQLADGGRMMIPVGSTETSQDLVLVQRKGTKIEETFIEKVKFVPLVNGVAR</sequence>
<dbReference type="Pfam" id="PF01135">
    <property type="entry name" value="PCMT"/>
    <property type="match status" value="1"/>
</dbReference>
<dbReference type="CDD" id="cd02440">
    <property type="entry name" value="AdoMet_MTases"/>
    <property type="match status" value="1"/>
</dbReference>
<keyword evidence="9" id="KW-1185">Reference proteome</keyword>
<dbReference type="PANTHER" id="PTHR11579:SF0">
    <property type="entry name" value="PROTEIN-L-ISOASPARTATE(D-ASPARTATE) O-METHYLTRANSFERASE"/>
    <property type="match status" value="1"/>
</dbReference>
<keyword evidence="3 7" id="KW-0963">Cytoplasm</keyword>
<dbReference type="NCBIfam" id="NF001453">
    <property type="entry name" value="PRK00312.1"/>
    <property type="match status" value="1"/>
</dbReference>
<dbReference type="SUPFAM" id="SSF53335">
    <property type="entry name" value="S-adenosyl-L-methionine-dependent methyltransferases"/>
    <property type="match status" value="1"/>
</dbReference>
<comment type="similarity">
    <text evidence="2 7">Belongs to the methyltransferase superfamily. L-isoaspartyl/D-aspartyl protein methyltransferase family.</text>
</comment>
<dbReference type="InterPro" id="IPR029063">
    <property type="entry name" value="SAM-dependent_MTases_sf"/>
</dbReference>
<dbReference type="RefSeq" id="WP_345293132.1">
    <property type="nucleotide sequence ID" value="NZ_BAABFV010000002.1"/>
</dbReference>
<accession>A0ABP8INL2</accession>
<evidence type="ECO:0000313" key="8">
    <source>
        <dbReference type="EMBL" id="GAA4364377.1"/>
    </source>
</evidence>
<evidence type="ECO:0000256" key="5">
    <source>
        <dbReference type="ARBA" id="ARBA00022679"/>
    </source>
</evidence>
<evidence type="ECO:0000256" key="4">
    <source>
        <dbReference type="ARBA" id="ARBA00022603"/>
    </source>
</evidence>
<evidence type="ECO:0000256" key="2">
    <source>
        <dbReference type="ARBA" id="ARBA00005369"/>
    </source>
</evidence>
<dbReference type="PROSITE" id="PS01279">
    <property type="entry name" value="PCMT"/>
    <property type="match status" value="1"/>
</dbReference>
<dbReference type="EC" id="2.1.1.77" evidence="7"/>
<name>A0ABP8INL2_9GAMM</name>
<keyword evidence="4 7" id="KW-0489">Methyltransferase</keyword>
<dbReference type="PANTHER" id="PTHR11579">
    <property type="entry name" value="PROTEIN-L-ISOASPARTATE O-METHYLTRANSFERASE"/>
    <property type="match status" value="1"/>
</dbReference>